<dbReference type="Proteomes" id="UP000887580">
    <property type="component" value="Unplaced"/>
</dbReference>
<sequence length="235" mass="25631">METRSSLKTPKKRTYTQPIRKTPSKKTKNPVPAKENATDKNADEGNEINAGELADAITGDKDNIINPEIAASGGQDTPTLVPQTADSIVSLGVSELYFVRIPRAEYEALKQGSAELTLAEEEYKLLYQSVHQASLDVAAATRTYTELQEQIIAAIADFEYANSQLGGAYSALKRSILALKEAEEETKNAAMTCQRVKMGESLSQLKAICADKLSCLMSQITEVVIETLQTMQLIL</sequence>
<reference evidence="2" key="1">
    <citation type="submission" date="2022-11" db="UniProtKB">
        <authorList>
            <consortium name="WormBaseParasite"/>
        </authorList>
    </citation>
    <scope>IDENTIFICATION</scope>
</reference>
<proteinExistence type="predicted"/>
<protein>
    <submittedName>
        <fullName evidence="2">Uncharacterized protein</fullName>
    </submittedName>
</protein>
<evidence type="ECO:0000313" key="1">
    <source>
        <dbReference type="Proteomes" id="UP000887580"/>
    </source>
</evidence>
<accession>A0AC35EUU4</accession>
<organism evidence="1 2">
    <name type="scientific">Panagrolaimus sp. PS1159</name>
    <dbReference type="NCBI Taxonomy" id="55785"/>
    <lineage>
        <taxon>Eukaryota</taxon>
        <taxon>Metazoa</taxon>
        <taxon>Ecdysozoa</taxon>
        <taxon>Nematoda</taxon>
        <taxon>Chromadorea</taxon>
        <taxon>Rhabditida</taxon>
        <taxon>Tylenchina</taxon>
        <taxon>Panagrolaimomorpha</taxon>
        <taxon>Panagrolaimoidea</taxon>
        <taxon>Panagrolaimidae</taxon>
        <taxon>Panagrolaimus</taxon>
    </lineage>
</organism>
<name>A0AC35EUU4_9BILA</name>
<evidence type="ECO:0000313" key="2">
    <source>
        <dbReference type="WBParaSite" id="PS1159_v2.g10817.t1"/>
    </source>
</evidence>
<dbReference type="WBParaSite" id="PS1159_v2.g10817.t1">
    <property type="protein sequence ID" value="PS1159_v2.g10817.t1"/>
    <property type="gene ID" value="PS1159_v2.g10817"/>
</dbReference>